<comment type="catalytic activity">
    <reaction evidence="8 9">
        <text>hydroxymethylbilane = uroporphyrinogen III + H2O</text>
        <dbReference type="Rhea" id="RHEA:18965"/>
        <dbReference type="ChEBI" id="CHEBI:15377"/>
        <dbReference type="ChEBI" id="CHEBI:57308"/>
        <dbReference type="ChEBI" id="CHEBI:57845"/>
        <dbReference type="EC" id="4.2.1.75"/>
    </reaction>
</comment>
<dbReference type="UniPathway" id="UPA00251">
    <property type="reaction ID" value="UER00320"/>
</dbReference>
<evidence type="ECO:0000256" key="9">
    <source>
        <dbReference type="RuleBase" id="RU366031"/>
    </source>
</evidence>
<evidence type="ECO:0000256" key="3">
    <source>
        <dbReference type="ARBA" id="ARBA00013109"/>
    </source>
</evidence>
<sequence>MATPALHQRTILVTRPQPEADATALLILQAGGTPIITPMLNIAPAEDSQPLQQAIAAIHSFDGVLITSANAARAYLDALAAQAQPLSGTPPCFAVGPKTAELLRAGGATVCQPSSRFDGEALAEAINQWQGKGRHFLFPRAAIGRETLIDGLENDDHRVTMVAAYRALPAQQLSAQAHRYLREKRVDAALFFSSRTATTFFELLISQALEPAEMVLAALSPVTAERMASLGFAAHVIAPQATAESLLQALADHWNRPTL</sequence>
<dbReference type="GO" id="GO:0006782">
    <property type="term" value="P:protoporphyrinogen IX biosynthetic process"/>
    <property type="evidence" value="ECO:0007669"/>
    <property type="project" value="UniProtKB-UniRule"/>
</dbReference>
<dbReference type="EC" id="4.2.1.75" evidence="3 9"/>
<gene>
    <name evidence="11" type="ordered locus">Mmc1_0736</name>
</gene>
<dbReference type="Gene3D" id="3.40.50.10090">
    <property type="match status" value="2"/>
</dbReference>
<comment type="function">
    <text evidence="6 9">Catalyzes cyclization of the linear tetrapyrrole, hydroxymethylbilane, to the macrocyclic uroporphyrinogen III.</text>
</comment>
<dbReference type="SUPFAM" id="SSF69618">
    <property type="entry name" value="HemD-like"/>
    <property type="match status" value="1"/>
</dbReference>
<dbReference type="GO" id="GO:0006780">
    <property type="term" value="P:uroporphyrinogen III biosynthetic process"/>
    <property type="evidence" value="ECO:0007669"/>
    <property type="project" value="UniProtKB-UniRule"/>
</dbReference>
<dbReference type="PANTHER" id="PTHR38042:SF1">
    <property type="entry name" value="UROPORPHYRINOGEN-III SYNTHASE, CHLOROPLASTIC"/>
    <property type="match status" value="1"/>
</dbReference>
<reference evidence="11 12" key="2">
    <citation type="journal article" date="2012" name="Int. J. Syst. Evol. Microbiol.">
        <title>Magnetococcus marinus gen. nov., sp. nov., a marine, magnetotactic bacterium that represents a novel lineage (Magnetococcaceae fam. nov.; Magnetococcales ord. nov.) at the base of the Alphaproteobacteria.</title>
        <authorList>
            <person name="Bazylinski D.A."/>
            <person name="Williams T.J."/>
            <person name="Lefevre C.T."/>
            <person name="Berg R.J."/>
            <person name="Zhang C.L."/>
            <person name="Bowser S.S."/>
            <person name="Dean A.J."/>
            <person name="Beveridge T.J."/>
        </authorList>
    </citation>
    <scope>NUCLEOTIDE SEQUENCE [LARGE SCALE GENOMIC DNA]</scope>
    <source>
        <strain evidence="12">ATCC BAA-1437 / JCM 17883 / MC-1</strain>
    </source>
</reference>
<dbReference type="InterPro" id="IPR036108">
    <property type="entry name" value="4pyrrol_syn_uPrphyn_synt_sf"/>
</dbReference>
<comment type="pathway">
    <text evidence="1 9">Porphyrin-containing compound metabolism; protoporphyrin-IX biosynthesis; coproporphyrinogen-III from 5-aminolevulinate: step 3/4.</text>
</comment>
<dbReference type="CDD" id="cd06578">
    <property type="entry name" value="HemD"/>
    <property type="match status" value="1"/>
</dbReference>
<feature type="domain" description="Tetrapyrrole biosynthesis uroporphyrinogen III synthase" evidence="10">
    <location>
        <begin position="23"/>
        <end position="248"/>
    </location>
</feature>
<evidence type="ECO:0000256" key="5">
    <source>
        <dbReference type="ARBA" id="ARBA00023244"/>
    </source>
</evidence>
<evidence type="ECO:0000256" key="1">
    <source>
        <dbReference type="ARBA" id="ARBA00004772"/>
    </source>
</evidence>
<dbReference type="Proteomes" id="UP000002586">
    <property type="component" value="Chromosome"/>
</dbReference>
<dbReference type="RefSeq" id="WP_011712417.1">
    <property type="nucleotide sequence ID" value="NC_008576.1"/>
</dbReference>
<evidence type="ECO:0000256" key="8">
    <source>
        <dbReference type="ARBA" id="ARBA00048617"/>
    </source>
</evidence>
<dbReference type="OrthoDB" id="7163809at2"/>
<evidence type="ECO:0000259" key="10">
    <source>
        <dbReference type="Pfam" id="PF02602"/>
    </source>
</evidence>
<evidence type="ECO:0000313" key="12">
    <source>
        <dbReference type="Proteomes" id="UP000002586"/>
    </source>
</evidence>
<protein>
    <recommendedName>
        <fullName evidence="7 9">Uroporphyrinogen-III synthase</fullName>
        <ecNumber evidence="3 9">4.2.1.75</ecNumber>
    </recommendedName>
</protein>
<keyword evidence="4 9" id="KW-0456">Lyase</keyword>
<name>A0L5L4_MAGMM</name>
<dbReference type="EMBL" id="CP000471">
    <property type="protein sequence ID" value="ABK43257.1"/>
    <property type="molecule type" value="Genomic_DNA"/>
</dbReference>
<keyword evidence="5 9" id="KW-0627">Porphyrin biosynthesis</keyword>
<organism evidence="11 12">
    <name type="scientific">Magnetococcus marinus (strain ATCC BAA-1437 / JCM 17883 / MC-1)</name>
    <dbReference type="NCBI Taxonomy" id="156889"/>
    <lineage>
        <taxon>Bacteria</taxon>
        <taxon>Pseudomonadati</taxon>
        <taxon>Pseudomonadota</taxon>
        <taxon>Magnetococcia</taxon>
        <taxon>Magnetococcales</taxon>
        <taxon>Magnetococcaceae</taxon>
        <taxon>Magnetococcus</taxon>
    </lineage>
</organism>
<dbReference type="eggNOG" id="COG1587">
    <property type="taxonomic scope" value="Bacteria"/>
</dbReference>
<reference evidence="12" key="1">
    <citation type="journal article" date="2009" name="Appl. Environ. Microbiol.">
        <title>Complete genome sequence of the chemolithoautotrophic marine magnetotactic coccus strain MC-1.</title>
        <authorList>
            <person name="Schubbe S."/>
            <person name="Williams T.J."/>
            <person name="Xie G."/>
            <person name="Kiss H.E."/>
            <person name="Brettin T.S."/>
            <person name="Martinez D."/>
            <person name="Ross C.A."/>
            <person name="Schuler D."/>
            <person name="Cox B.L."/>
            <person name="Nealson K.H."/>
            <person name="Bazylinski D.A."/>
        </authorList>
    </citation>
    <scope>NUCLEOTIDE SEQUENCE [LARGE SCALE GENOMIC DNA]</scope>
    <source>
        <strain evidence="12">ATCC BAA-1437 / JCM 17883 / MC-1</strain>
    </source>
</reference>
<dbReference type="STRING" id="156889.Mmc1_0736"/>
<dbReference type="Pfam" id="PF02602">
    <property type="entry name" value="HEM4"/>
    <property type="match status" value="1"/>
</dbReference>
<dbReference type="GO" id="GO:0004852">
    <property type="term" value="F:uroporphyrinogen-III synthase activity"/>
    <property type="evidence" value="ECO:0007669"/>
    <property type="project" value="UniProtKB-UniRule"/>
</dbReference>
<accession>A0L5L4</accession>
<keyword evidence="12" id="KW-1185">Reference proteome</keyword>
<evidence type="ECO:0000256" key="7">
    <source>
        <dbReference type="ARBA" id="ARBA00040167"/>
    </source>
</evidence>
<dbReference type="InterPro" id="IPR003754">
    <property type="entry name" value="4pyrrol_synth_uPrphyn_synth"/>
</dbReference>
<dbReference type="KEGG" id="mgm:Mmc1_0736"/>
<proteinExistence type="inferred from homology"/>
<comment type="similarity">
    <text evidence="2 9">Belongs to the uroporphyrinogen-III synthase family.</text>
</comment>
<dbReference type="PANTHER" id="PTHR38042">
    <property type="entry name" value="UROPORPHYRINOGEN-III SYNTHASE, CHLOROPLASTIC"/>
    <property type="match status" value="1"/>
</dbReference>
<dbReference type="InterPro" id="IPR039793">
    <property type="entry name" value="UROS/Hem4"/>
</dbReference>
<evidence type="ECO:0000256" key="2">
    <source>
        <dbReference type="ARBA" id="ARBA00008133"/>
    </source>
</evidence>
<evidence type="ECO:0000256" key="4">
    <source>
        <dbReference type="ARBA" id="ARBA00023239"/>
    </source>
</evidence>
<evidence type="ECO:0000256" key="6">
    <source>
        <dbReference type="ARBA" id="ARBA00037589"/>
    </source>
</evidence>
<evidence type="ECO:0000313" key="11">
    <source>
        <dbReference type="EMBL" id="ABK43257.1"/>
    </source>
</evidence>
<dbReference type="HOGENOM" id="CLU_011276_9_4_5"/>
<dbReference type="AlphaFoldDB" id="A0L5L4"/>